<evidence type="ECO:0000256" key="2">
    <source>
        <dbReference type="ARBA" id="ARBA00022475"/>
    </source>
</evidence>
<organism evidence="6 7">
    <name type="scientific">Malikia granosa</name>
    <dbReference type="NCBI Taxonomy" id="263067"/>
    <lineage>
        <taxon>Bacteria</taxon>
        <taxon>Pseudomonadati</taxon>
        <taxon>Pseudomonadota</taxon>
        <taxon>Betaproteobacteria</taxon>
        <taxon>Burkholderiales</taxon>
        <taxon>Comamonadaceae</taxon>
        <taxon>Malikia</taxon>
    </lineage>
</organism>
<dbReference type="GO" id="GO:0008643">
    <property type="term" value="P:carbohydrate transport"/>
    <property type="evidence" value="ECO:0007669"/>
    <property type="project" value="InterPro"/>
</dbReference>
<dbReference type="PANTHER" id="PTHR43875">
    <property type="entry name" value="MALTODEXTRIN IMPORT ATP-BINDING PROTEIN MSMX"/>
    <property type="match status" value="1"/>
</dbReference>
<name>A0A2S9K5S7_9BURK</name>
<dbReference type="PANTHER" id="PTHR43875:SF14">
    <property type="entry name" value="ABC TRANSPORTER ATP-BINDING PROTEIN"/>
    <property type="match status" value="1"/>
</dbReference>
<dbReference type="Pfam" id="PF00005">
    <property type="entry name" value="ABC_tran"/>
    <property type="match status" value="1"/>
</dbReference>
<dbReference type="InterPro" id="IPR017871">
    <property type="entry name" value="ABC_transporter-like_CS"/>
</dbReference>
<dbReference type="OrthoDB" id="5298774at2"/>
<evidence type="ECO:0000259" key="5">
    <source>
        <dbReference type="PROSITE" id="PS50893"/>
    </source>
</evidence>
<dbReference type="Proteomes" id="UP000238589">
    <property type="component" value="Unassembled WGS sequence"/>
</dbReference>
<evidence type="ECO:0000256" key="3">
    <source>
        <dbReference type="ARBA" id="ARBA00022741"/>
    </source>
</evidence>
<keyword evidence="3" id="KW-0547">Nucleotide-binding</keyword>
<proteinExistence type="predicted"/>
<keyword evidence="2" id="KW-0472">Membrane</keyword>
<keyword evidence="1" id="KW-0813">Transport</keyword>
<evidence type="ECO:0000313" key="7">
    <source>
        <dbReference type="Proteomes" id="UP000238589"/>
    </source>
</evidence>
<dbReference type="InterPro" id="IPR013611">
    <property type="entry name" value="Transp-assoc_OB_typ2"/>
</dbReference>
<dbReference type="Gene3D" id="2.40.50.140">
    <property type="entry name" value="Nucleic acid-binding proteins"/>
    <property type="match status" value="1"/>
</dbReference>
<dbReference type="Pfam" id="PF08402">
    <property type="entry name" value="TOBE_2"/>
    <property type="match status" value="1"/>
</dbReference>
<dbReference type="SUPFAM" id="SSF50331">
    <property type="entry name" value="MOP-like"/>
    <property type="match status" value="1"/>
</dbReference>
<dbReference type="GO" id="GO:0016887">
    <property type="term" value="F:ATP hydrolysis activity"/>
    <property type="evidence" value="ECO:0007669"/>
    <property type="project" value="InterPro"/>
</dbReference>
<dbReference type="InterPro" id="IPR015855">
    <property type="entry name" value="ABC_transpr_MalK-like"/>
</dbReference>
<dbReference type="PROSITE" id="PS50893">
    <property type="entry name" value="ABC_TRANSPORTER_2"/>
    <property type="match status" value="1"/>
</dbReference>
<dbReference type="CDD" id="cd03301">
    <property type="entry name" value="ABC_MalK_N"/>
    <property type="match status" value="1"/>
</dbReference>
<dbReference type="InterPro" id="IPR003439">
    <property type="entry name" value="ABC_transporter-like_ATP-bd"/>
</dbReference>
<dbReference type="NCBIfam" id="NF008653">
    <property type="entry name" value="PRK11650.1"/>
    <property type="match status" value="1"/>
</dbReference>
<accession>A0A2S9K5S7</accession>
<dbReference type="InterPro" id="IPR027417">
    <property type="entry name" value="P-loop_NTPase"/>
</dbReference>
<dbReference type="GO" id="GO:0005524">
    <property type="term" value="F:ATP binding"/>
    <property type="evidence" value="ECO:0007669"/>
    <property type="project" value="UniProtKB-KW"/>
</dbReference>
<protein>
    <submittedName>
        <fullName evidence="6">Sugar ABC transporter</fullName>
    </submittedName>
</protein>
<dbReference type="FunFam" id="3.40.50.300:FF:000042">
    <property type="entry name" value="Maltose/maltodextrin ABC transporter, ATP-binding protein"/>
    <property type="match status" value="1"/>
</dbReference>
<comment type="caution">
    <text evidence="6">The sequence shown here is derived from an EMBL/GenBank/DDBJ whole genome shotgun (WGS) entry which is preliminary data.</text>
</comment>
<dbReference type="Gene3D" id="2.40.50.100">
    <property type="match status" value="1"/>
</dbReference>
<dbReference type="InterPro" id="IPR047641">
    <property type="entry name" value="ABC_transpr_MalK/UgpC-like"/>
</dbReference>
<dbReference type="InterPro" id="IPR003593">
    <property type="entry name" value="AAA+_ATPase"/>
</dbReference>
<dbReference type="GO" id="GO:0055052">
    <property type="term" value="C:ATP-binding cassette (ABC) transporter complex, substrate-binding subunit-containing"/>
    <property type="evidence" value="ECO:0007669"/>
    <property type="project" value="TreeGrafter"/>
</dbReference>
<evidence type="ECO:0000313" key="6">
    <source>
        <dbReference type="EMBL" id="PRD65764.1"/>
    </source>
</evidence>
<evidence type="ECO:0000256" key="1">
    <source>
        <dbReference type="ARBA" id="ARBA00022448"/>
    </source>
</evidence>
<dbReference type="InterPro" id="IPR008995">
    <property type="entry name" value="Mo/tungstate-bd_C_term_dom"/>
</dbReference>
<sequence>MGALAIRNVHKSYNDTTHILKGIDLEIEAGEFLILVGPSGCGKSTLLGMIAGLDSPSSGSIHIGERDVTNLPSKDRDIAMVFQSYALYPNMSVAQNIAFGLEIRKVPKPEREAAVQRVAQMLQIGHLLDRKPGQLSGGQRQRVAMGRALARDPKLFLFDEPLSNLDAKLRVEMRAEIKQLHQRTRTTTVYVTHDQVEAMTLGDRIAVMKDGLVQQFGSPADIYRRPANRFVAEFIGSPAMNMVDASCHGGVVAAHGVELELTARQRAALSVRGDGDLVYGLRPEDIKLADAGLPGELTMIEPTGPETYATVDTAVGSLTARIPGLLAAQVGDRVQLQWSAEDAHLFDRASGDRVAGS</sequence>
<dbReference type="RefSeq" id="WP_105747955.1">
    <property type="nucleotide sequence ID" value="NZ_PVLQ01000024.1"/>
</dbReference>
<evidence type="ECO:0000256" key="4">
    <source>
        <dbReference type="ARBA" id="ARBA00022840"/>
    </source>
</evidence>
<keyword evidence="7" id="KW-1185">Reference proteome</keyword>
<gene>
    <name evidence="6" type="ORF">C6P64_07580</name>
</gene>
<dbReference type="GO" id="GO:0140359">
    <property type="term" value="F:ABC-type transporter activity"/>
    <property type="evidence" value="ECO:0007669"/>
    <property type="project" value="InterPro"/>
</dbReference>
<feature type="domain" description="ABC transporter" evidence="5">
    <location>
        <begin position="4"/>
        <end position="235"/>
    </location>
</feature>
<dbReference type="PROSITE" id="PS00211">
    <property type="entry name" value="ABC_TRANSPORTER_1"/>
    <property type="match status" value="1"/>
</dbReference>
<dbReference type="SMART" id="SM00382">
    <property type="entry name" value="AAA"/>
    <property type="match status" value="1"/>
</dbReference>
<dbReference type="SUPFAM" id="SSF52540">
    <property type="entry name" value="P-loop containing nucleoside triphosphate hydrolases"/>
    <property type="match status" value="1"/>
</dbReference>
<reference evidence="6 7" key="1">
    <citation type="submission" date="2018-03" db="EMBL/GenBank/DDBJ databases">
        <title>Comparative genomics illustrates the genes involved in a hyperalkaliphilic mechanisms of Serpentinomonas isolated from highly-alkaline calcium-rich serpentinized springs.</title>
        <authorList>
            <person name="Suzuki S."/>
            <person name="Ishii S."/>
            <person name="Walworth N."/>
            <person name="Bird L."/>
            <person name="Kuenen J.G."/>
            <person name="Nealson K.H."/>
        </authorList>
    </citation>
    <scope>NUCLEOTIDE SEQUENCE [LARGE SCALE GENOMIC DNA]</scope>
    <source>
        <strain evidence="6 7">P1</strain>
    </source>
</reference>
<dbReference type="InterPro" id="IPR012340">
    <property type="entry name" value="NA-bd_OB-fold"/>
</dbReference>
<dbReference type="AlphaFoldDB" id="A0A2S9K5S7"/>
<keyword evidence="2" id="KW-1003">Cell membrane</keyword>
<dbReference type="Gene3D" id="3.40.50.300">
    <property type="entry name" value="P-loop containing nucleotide triphosphate hydrolases"/>
    <property type="match status" value="1"/>
</dbReference>
<dbReference type="EMBL" id="PVLQ01000024">
    <property type="protein sequence ID" value="PRD65764.1"/>
    <property type="molecule type" value="Genomic_DNA"/>
</dbReference>
<keyword evidence="4" id="KW-0067">ATP-binding</keyword>